<reference evidence="4" key="1">
    <citation type="submission" date="2019-12" db="EMBL/GenBank/DDBJ databases">
        <title>Genome sequencing and annotation of Brassica cretica.</title>
        <authorList>
            <person name="Studholme D.J."/>
            <person name="Sarris P.F."/>
        </authorList>
    </citation>
    <scope>NUCLEOTIDE SEQUENCE</scope>
    <source>
        <strain evidence="3">PFS-001/15</strain>
        <strain evidence="4">PFS-102/07</strain>
        <tissue evidence="4">Leaf</tissue>
    </source>
</reference>
<feature type="compositionally biased region" description="Polar residues" evidence="2">
    <location>
        <begin position="1"/>
        <end position="11"/>
    </location>
</feature>
<dbReference type="PANTHER" id="PTHR31360:SF0">
    <property type="entry name" value="OIL BODY-ASSOCIATED PROTEIN 1B"/>
    <property type="match status" value="1"/>
</dbReference>
<comment type="caution">
    <text evidence="4">The sequence shown here is derived from an EMBL/GenBank/DDBJ whole genome shotgun (WGS) entry which is preliminary data.</text>
</comment>
<protein>
    <submittedName>
        <fullName evidence="4">Uncharacterized protein</fullName>
    </submittedName>
</protein>
<dbReference type="InterPro" id="IPR010686">
    <property type="entry name" value="OBAP-like"/>
</dbReference>
<dbReference type="PANTHER" id="PTHR31360">
    <property type="match status" value="1"/>
</dbReference>
<comment type="similarity">
    <text evidence="1">Belongs to the OBAP family.</text>
</comment>
<evidence type="ECO:0000313" key="3">
    <source>
        <dbReference type="EMBL" id="KAF2566556.1"/>
    </source>
</evidence>
<evidence type="ECO:0000256" key="2">
    <source>
        <dbReference type="SAM" id="MobiDB-lite"/>
    </source>
</evidence>
<name>A0A8S9L2Z6_BRACR</name>
<dbReference type="EMBL" id="QGKW02001911">
    <property type="protein sequence ID" value="KAF2566556.1"/>
    <property type="molecule type" value="Genomic_DNA"/>
</dbReference>
<feature type="region of interest" description="Disordered" evidence="2">
    <location>
        <begin position="1"/>
        <end position="23"/>
    </location>
</feature>
<accession>A0A8S9L2Z6</accession>
<dbReference type="AlphaFoldDB" id="A0A8S9L2Z6"/>
<evidence type="ECO:0000256" key="1">
    <source>
        <dbReference type="ARBA" id="ARBA00009740"/>
    </source>
</evidence>
<organism evidence="4">
    <name type="scientific">Brassica cretica</name>
    <name type="common">Mustard</name>
    <dbReference type="NCBI Taxonomy" id="69181"/>
    <lineage>
        <taxon>Eukaryota</taxon>
        <taxon>Viridiplantae</taxon>
        <taxon>Streptophyta</taxon>
        <taxon>Embryophyta</taxon>
        <taxon>Tracheophyta</taxon>
        <taxon>Spermatophyta</taxon>
        <taxon>Magnoliopsida</taxon>
        <taxon>eudicotyledons</taxon>
        <taxon>Gunneridae</taxon>
        <taxon>Pentapetalae</taxon>
        <taxon>rosids</taxon>
        <taxon>malvids</taxon>
        <taxon>Brassicales</taxon>
        <taxon>Brassicaceae</taxon>
        <taxon>Brassiceae</taxon>
        <taxon>Brassica</taxon>
    </lineage>
</organism>
<dbReference type="Proteomes" id="UP000712281">
    <property type="component" value="Unassembled WGS sequence"/>
</dbReference>
<proteinExistence type="inferred from homology"/>
<dbReference type="EMBL" id="QGKY02000094">
    <property type="protein sequence ID" value="KAF2601694.1"/>
    <property type="molecule type" value="Genomic_DNA"/>
</dbReference>
<sequence length="120" mass="12798">MEKAVHSSTTPGPEVPGEATKTGTSIVDTATSAVQSFAPVNQIHQHLCAIRSLEAYGDKVVEETEKRFGVSIEGEREARAYMSGPELGIHPLANGGGKGLKLELREVDIKPVESVARVFV</sequence>
<gene>
    <name evidence="3" type="ORF">F2Q68_00027815</name>
    <name evidence="4" type="ORF">F2Q70_00028246</name>
</gene>
<evidence type="ECO:0000313" key="4">
    <source>
        <dbReference type="EMBL" id="KAF2601694.1"/>
    </source>
</evidence>